<dbReference type="EMBL" id="ML996089">
    <property type="protein sequence ID" value="KAF2150346.1"/>
    <property type="molecule type" value="Genomic_DNA"/>
</dbReference>
<comment type="caution">
    <text evidence="4">The sequence shown here is derived from an EMBL/GenBank/DDBJ whole genome shotgun (WGS) entry which is preliminary data.</text>
</comment>
<evidence type="ECO:0000313" key="4">
    <source>
        <dbReference type="EMBL" id="KAF2150346.1"/>
    </source>
</evidence>
<evidence type="ECO:0000256" key="2">
    <source>
        <dbReference type="SAM" id="MobiDB-lite"/>
    </source>
</evidence>
<name>A0A9P4IVC6_9PEZI</name>
<dbReference type="InterPro" id="IPR027417">
    <property type="entry name" value="P-loop_NTPase"/>
</dbReference>
<protein>
    <submittedName>
        <fullName evidence="4">Ankyrin</fullName>
    </submittedName>
</protein>
<proteinExistence type="predicted"/>
<feature type="domain" description="Nephrocystin 3-like N-terminal" evidence="3">
    <location>
        <begin position="85"/>
        <end position="239"/>
    </location>
</feature>
<reference evidence="4" key="1">
    <citation type="journal article" date="2020" name="Stud. Mycol.">
        <title>101 Dothideomycetes genomes: a test case for predicting lifestyles and emergence of pathogens.</title>
        <authorList>
            <person name="Haridas S."/>
            <person name="Albert R."/>
            <person name="Binder M."/>
            <person name="Bloem J."/>
            <person name="Labutti K."/>
            <person name="Salamov A."/>
            <person name="Andreopoulos B."/>
            <person name="Baker S."/>
            <person name="Barry K."/>
            <person name="Bills G."/>
            <person name="Bluhm B."/>
            <person name="Cannon C."/>
            <person name="Castanera R."/>
            <person name="Culley D."/>
            <person name="Daum C."/>
            <person name="Ezra D."/>
            <person name="Gonzalez J."/>
            <person name="Henrissat B."/>
            <person name="Kuo A."/>
            <person name="Liang C."/>
            <person name="Lipzen A."/>
            <person name="Lutzoni F."/>
            <person name="Magnuson J."/>
            <person name="Mondo S."/>
            <person name="Nolan M."/>
            <person name="Ohm R."/>
            <person name="Pangilinan J."/>
            <person name="Park H.-J."/>
            <person name="Ramirez L."/>
            <person name="Alfaro M."/>
            <person name="Sun H."/>
            <person name="Tritt A."/>
            <person name="Yoshinaga Y."/>
            <person name="Zwiers L.-H."/>
            <person name="Turgeon B."/>
            <person name="Goodwin S."/>
            <person name="Spatafora J."/>
            <person name="Crous P."/>
            <person name="Grigoriev I."/>
        </authorList>
    </citation>
    <scope>NUCLEOTIDE SEQUENCE</scope>
    <source>
        <strain evidence="4">CBS 260.36</strain>
    </source>
</reference>
<sequence length="1221" mass="138928">MVRSRFTLVTGSYHVSAQKSSRDQHGSNDPRQSKQALARNKRYSRNIMRHKNASRKEVFDMPEHISTYLADRTKKRLGSARHPDTTNWIFDNENFRQWLENESGSCFALTGIIGSGKTTCTTNVIDFLQHWSKSHRRQVFHFFYETLIPQRLLGVHALEAFLKQMILLNPELPKDLQQRLEDYYGPEPSRPPIEQLGTDLILPLIRCLRNPIFVIDGLDECEQNSRQDLIEILSPIVAEGSLLFISTRDASDLSSRFPHLLTAQCSTRESGVRHDLDIFISSLIHQQNTRRILTKDQEVLKTIKTTLLEKAGSMFLWVKLLVLDLWSECSDTGIEDYLANRLPADLEETYARCMRRVHPSRVELSTDMFRLVCSAVEPFNINELCAMLTLSMKAAQQNGCLVFKRAEPLPEVLIRDCGVHLVAVDECGLVLPVHHSVQQHVFPKKFVPYGEDSALQWQRIVAELNIGMICMLLIQQHLDQALVRRRSKYNNLSVMHFQPLTVFNHISSIFGDRDQPKQIPGPSLFTSSAAESMRSQVLLAYAQRSWIQSNRQIGRIVHFSLTKALPSSWPLFMKLTSEQHENVSFPWPRFETNHLHGLFVWAVTHNHVPLIDVLKQPCCSETVKKLDLFNKPLLPPNQGFALHHAAQSGDERFFRVLWTVVDIWKADLDGNTALHIGARTGNGFATRSYRLIESFPNKIGSVSLRKSKTQIFERSSATPLTNSALQNPLHMAVMGGRVDCVRDAIGLAIALMGVMLTEVTETTRPAFLHGEHLWIYHTDVDGNMPLDYAIMTGSVKFLESCLACFAEAKLNHVRYDGLLLTKAIKLQKWDHAIFLVENKSIDISYPFDTSHPLPDPDLPVARSLFEAIVVARPVWIPMLLEDAWRVGTIAKEGWHDWLMSLHLLPRRDDLDLKLFTLCQIIHRTRADEPFYYNRRVIPPHWLPGLDMEWSKLAQIPDRNWESVVVAEAVATKNHHILHIILDLRCQLQPYVLYSAARSGDIYAIDLLLELRDAAWAAAIHRESAARIAERHGNVHAFLKLRGDDQFPTISREWLLSIDDFIFFCLQKEQDILLPLIASVEGDRIADRMLWYASALGVTDLAIKMLDERAAYINYQGKDSTTALWQAAYSASWNLVIALLLRGADATIAAGGSGLSPKEPFEGSRPNITDRDMEEARTPRELALFLHGPGERDTVHWRAIMKLEDREAGSCRPPTIVLTPAF</sequence>
<dbReference type="InterPro" id="IPR036770">
    <property type="entry name" value="Ankyrin_rpt-contain_sf"/>
</dbReference>
<dbReference type="SUPFAM" id="SSF52540">
    <property type="entry name" value="P-loop containing nucleoside triphosphate hydrolases"/>
    <property type="match status" value="1"/>
</dbReference>
<dbReference type="SMART" id="SM00248">
    <property type="entry name" value="ANK"/>
    <property type="match status" value="4"/>
</dbReference>
<evidence type="ECO:0000259" key="3">
    <source>
        <dbReference type="Pfam" id="PF24883"/>
    </source>
</evidence>
<dbReference type="Proteomes" id="UP000799439">
    <property type="component" value="Unassembled WGS sequence"/>
</dbReference>
<dbReference type="Gene3D" id="3.40.50.300">
    <property type="entry name" value="P-loop containing nucleotide triphosphate hydrolases"/>
    <property type="match status" value="1"/>
</dbReference>
<feature type="region of interest" description="Disordered" evidence="2">
    <location>
        <begin position="13"/>
        <end position="43"/>
    </location>
</feature>
<gene>
    <name evidence="4" type="ORF">K461DRAFT_175275</name>
</gene>
<dbReference type="SUPFAM" id="SSF48403">
    <property type="entry name" value="Ankyrin repeat"/>
    <property type="match status" value="2"/>
</dbReference>
<feature type="compositionally biased region" description="Basic and acidic residues" evidence="2">
    <location>
        <begin position="20"/>
        <end position="32"/>
    </location>
</feature>
<evidence type="ECO:0000313" key="5">
    <source>
        <dbReference type="Proteomes" id="UP000799439"/>
    </source>
</evidence>
<keyword evidence="1" id="KW-0677">Repeat</keyword>
<dbReference type="InterPro" id="IPR002110">
    <property type="entry name" value="Ankyrin_rpt"/>
</dbReference>
<dbReference type="PANTHER" id="PTHR10039">
    <property type="entry name" value="AMELOGENIN"/>
    <property type="match status" value="1"/>
</dbReference>
<evidence type="ECO:0000256" key="1">
    <source>
        <dbReference type="ARBA" id="ARBA00022737"/>
    </source>
</evidence>
<keyword evidence="5" id="KW-1185">Reference proteome</keyword>
<dbReference type="Pfam" id="PF24883">
    <property type="entry name" value="NPHP3_N"/>
    <property type="match status" value="1"/>
</dbReference>
<accession>A0A9P4IVC6</accession>
<organism evidence="4 5">
    <name type="scientific">Myriangium duriaei CBS 260.36</name>
    <dbReference type="NCBI Taxonomy" id="1168546"/>
    <lineage>
        <taxon>Eukaryota</taxon>
        <taxon>Fungi</taxon>
        <taxon>Dikarya</taxon>
        <taxon>Ascomycota</taxon>
        <taxon>Pezizomycotina</taxon>
        <taxon>Dothideomycetes</taxon>
        <taxon>Dothideomycetidae</taxon>
        <taxon>Myriangiales</taxon>
        <taxon>Myriangiaceae</taxon>
        <taxon>Myriangium</taxon>
    </lineage>
</organism>
<dbReference type="OrthoDB" id="21416at2759"/>
<dbReference type="InterPro" id="IPR056884">
    <property type="entry name" value="NPHP3-like_N"/>
</dbReference>
<dbReference type="Gene3D" id="1.25.40.20">
    <property type="entry name" value="Ankyrin repeat-containing domain"/>
    <property type="match status" value="2"/>
</dbReference>
<dbReference type="AlphaFoldDB" id="A0A9P4IVC6"/>